<name>A0A7S1AR35_NOCSC</name>
<proteinExistence type="predicted"/>
<sequence>MPRAMGASPPHISSLAAGKSQNASLPMILGGGLRQRGHASLSKCISTSVIFCSIGIPFMIPQTFRHRAPCICTIGPTMHFWIGTCAAASSPNIPSCFTMRCATRHGAAMTLAQRSGP</sequence>
<dbReference type="AlphaFoldDB" id="A0A7S1AR35"/>
<dbReference type="EMBL" id="HBFQ01051592">
    <property type="protein sequence ID" value="CAD8862493.1"/>
    <property type="molecule type" value="Transcribed_RNA"/>
</dbReference>
<gene>
    <name evidence="1" type="ORF">NSCI0253_LOCUS36848</name>
</gene>
<protein>
    <submittedName>
        <fullName evidence="1">Uncharacterized protein</fullName>
    </submittedName>
</protein>
<organism evidence="1">
    <name type="scientific">Noctiluca scintillans</name>
    <name type="common">Sea sparkle</name>
    <name type="synonym">Red tide dinoflagellate</name>
    <dbReference type="NCBI Taxonomy" id="2966"/>
    <lineage>
        <taxon>Eukaryota</taxon>
        <taxon>Sar</taxon>
        <taxon>Alveolata</taxon>
        <taxon>Dinophyceae</taxon>
        <taxon>Noctilucales</taxon>
        <taxon>Noctilucaceae</taxon>
        <taxon>Noctiluca</taxon>
    </lineage>
</organism>
<accession>A0A7S1AR35</accession>
<evidence type="ECO:0000313" key="1">
    <source>
        <dbReference type="EMBL" id="CAD8862493.1"/>
    </source>
</evidence>
<reference evidence="1" key="1">
    <citation type="submission" date="2021-01" db="EMBL/GenBank/DDBJ databases">
        <authorList>
            <person name="Corre E."/>
            <person name="Pelletier E."/>
            <person name="Niang G."/>
            <person name="Scheremetjew M."/>
            <person name="Finn R."/>
            <person name="Kale V."/>
            <person name="Holt S."/>
            <person name="Cochrane G."/>
            <person name="Meng A."/>
            <person name="Brown T."/>
            <person name="Cohen L."/>
        </authorList>
    </citation>
    <scope>NUCLEOTIDE SEQUENCE</scope>
</reference>